<sequence length="96" mass="11224">MAFIMLKLLLLVQLLIDMVAMDREDIFSPDGTPYAERALPPFMERQPYNRYRVVQPFDVKAGEIAPWFNQPGKGIQFLSDYSLKYLLKHGYIEILK</sequence>
<comment type="caution">
    <text evidence="2">The sequence shown here is derived from an EMBL/GenBank/DDBJ whole genome shotgun (WGS) entry which is preliminary data.</text>
</comment>
<dbReference type="PANTHER" id="PTHR42059">
    <property type="entry name" value="TNT DOMAIN-CONTAINING PROTEIN"/>
    <property type="match status" value="1"/>
</dbReference>
<evidence type="ECO:0000259" key="1">
    <source>
        <dbReference type="Pfam" id="PF14021"/>
    </source>
</evidence>
<evidence type="ECO:0000313" key="3">
    <source>
        <dbReference type="Proteomes" id="UP000633365"/>
    </source>
</evidence>
<gene>
    <name evidence="2" type="ORF">JKK62_06995</name>
</gene>
<dbReference type="InterPro" id="IPR053024">
    <property type="entry name" value="Fungal_surface_NADase"/>
</dbReference>
<dbReference type="PANTHER" id="PTHR42059:SF1">
    <property type="entry name" value="TNT DOMAIN-CONTAINING PROTEIN"/>
    <property type="match status" value="1"/>
</dbReference>
<reference evidence="2" key="1">
    <citation type="submission" date="2021-01" db="EMBL/GenBank/DDBJ databases">
        <title>Genome public.</title>
        <authorList>
            <person name="Liu C."/>
            <person name="Sun Q."/>
        </authorList>
    </citation>
    <scope>NUCLEOTIDE SEQUENCE</scope>
    <source>
        <strain evidence="2">M6</strain>
    </source>
</reference>
<keyword evidence="3" id="KW-1185">Reference proteome</keyword>
<organism evidence="2 3">
    <name type="scientific">Ruminococcus difficilis</name>
    <dbReference type="NCBI Taxonomy" id="2763069"/>
    <lineage>
        <taxon>Bacteria</taxon>
        <taxon>Bacillati</taxon>
        <taxon>Bacillota</taxon>
        <taxon>Clostridia</taxon>
        <taxon>Eubacteriales</taxon>
        <taxon>Oscillospiraceae</taxon>
        <taxon>Ruminococcus</taxon>
    </lineage>
</organism>
<dbReference type="RefSeq" id="WP_201427308.1">
    <property type="nucleotide sequence ID" value="NZ_JAEQMG010000055.1"/>
</dbReference>
<dbReference type="Proteomes" id="UP000633365">
    <property type="component" value="Unassembled WGS sequence"/>
</dbReference>
<evidence type="ECO:0000313" key="2">
    <source>
        <dbReference type="EMBL" id="MBK6088406.1"/>
    </source>
</evidence>
<dbReference type="EMBL" id="JAEQMG010000055">
    <property type="protein sequence ID" value="MBK6088406.1"/>
    <property type="molecule type" value="Genomic_DNA"/>
</dbReference>
<dbReference type="AlphaFoldDB" id="A0A934TZG9"/>
<dbReference type="GO" id="GO:0050135">
    <property type="term" value="F:NADP+ nucleosidase activity"/>
    <property type="evidence" value="ECO:0007669"/>
    <property type="project" value="InterPro"/>
</dbReference>
<proteinExistence type="predicted"/>
<feature type="domain" description="TNT" evidence="1">
    <location>
        <begin position="18"/>
        <end position="93"/>
    </location>
</feature>
<accession>A0A934TZG9</accession>
<dbReference type="InterPro" id="IPR025331">
    <property type="entry name" value="TNT"/>
</dbReference>
<protein>
    <submittedName>
        <fullName evidence="2">TNT domain-containing protein</fullName>
    </submittedName>
</protein>
<name>A0A934TZG9_9FIRM</name>
<dbReference type="Pfam" id="PF14021">
    <property type="entry name" value="TNT"/>
    <property type="match status" value="1"/>
</dbReference>